<feature type="compositionally biased region" description="Low complexity" evidence="1">
    <location>
        <begin position="73"/>
        <end position="97"/>
    </location>
</feature>
<evidence type="ECO:0000313" key="3">
    <source>
        <dbReference type="Proteomes" id="UP001465755"/>
    </source>
</evidence>
<feature type="region of interest" description="Disordered" evidence="1">
    <location>
        <begin position="69"/>
        <end position="151"/>
    </location>
</feature>
<feature type="compositionally biased region" description="Low complexity" evidence="1">
    <location>
        <begin position="113"/>
        <end position="126"/>
    </location>
</feature>
<organism evidence="2 3">
    <name type="scientific">Symbiochloris irregularis</name>
    <dbReference type="NCBI Taxonomy" id="706552"/>
    <lineage>
        <taxon>Eukaryota</taxon>
        <taxon>Viridiplantae</taxon>
        <taxon>Chlorophyta</taxon>
        <taxon>core chlorophytes</taxon>
        <taxon>Trebouxiophyceae</taxon>
        <taxon>Trebouxiales</taxon>
        <taxon>Trebouxiaceae</taxon>
        <taxon>Symbiochloris</taxon>
    </lineage>
</organism>
<name>A0AAW1NRN7_9CHLO</name>
<keyword evidence="3" id="KW-1185">Reference proteome</keyword>
<comment type="caution">
    <text evidence="2">The sequence shown here is derived from an EMBL/GenBank/DDBJ whole genome shotgun (WGS) entry which is preliminary data.</text>
</comment>
<proteinExistence type="predicted"/>
<evidence type="ECO:0000313" key="2">
    <source>
        <dbReference type="EMBL" id="KAK9790744.1"/>
    </source>
</evidence>
<reference evidence="2 3" key="1">
    <citation type="journal article" date="2024" name="Nat. Commun.">
        <title>Phylogenomics reveals the evolutionary origins of lichenization in chlorophyte algae.</title>
        <authorList>
            <person name="Puginier C."/>
            <person name="Libourel C."/>
            <person name="Otte J."/>
            <person name="Skaloud P."/>
            <person name="Haon M."/>
            <person name="Grisel S."/>
            <person name="Petersen M."/>
            <person name="Berrin J.G."/>
            <person name="Delaux P.M."/>
            <person name="Dal Grande F."/>
            <person name="Keller J."/>
        </authorList>
    </citation>
    <scope>NUCLEOTIDE SEQUENCE [LARGE SCALE GENOMIC DNA]</scope>
    <source>
        <strain evidence="2 3">SAG 2036</strain>
    </source>
</reference>
<sequence length="231" mass="24777">MFGGQPNAPEGGLPAARVRQQFAGPSETFSDSIDWVHLARLVAHFDSLDVAWTGEVPFEEFIARLSSQSDFHGQGTQQQAASAGAAAAPQPGRGQYGSPRASAQRLLYSAPSAQRQGRQGYQQAPQLPAGPPHLAPSSTATGGRVPYGSGAAAAGPSRPAYAWQGQAPSWVSHPLVARTSQLLDSLLQWLERIGKPQDLEALCMLASMRLSSRVRIVFLRQLLKWRSNNLL</sequence>
<protein>
    <submittedName>
        <fullName evidence="2">Uncharacterized protein</fullName>
    </submittedName>
</protein>
<accession>A0AAW1NRN7</accession>
<gene>
    <name evidence="2" type="ORF">WJX73_008274</name>
</gene>
<dbReference type="AlphaFoldDB" id="A0AAW1NRN7"/>
<dbReference type="Proteomes" id="UP001465755">
    <property type="component" value="Unassembled WGS sequence"/>
</dbReference>
<dbReference type="EMBL" id="JALJOQ010000188">
    <property type="protein sequence ID" value="KAK9790744.1"/>
    <property type="molecule type" value="Genomic_DNA"/>
</dbReference>
<evidence type="ECO:0000256" key="1">
    <source>
        <dbReference type="SAM" id="MobiDB-lite"/>
    </source>
</evidence>